<organism evidence="1 2">
    <name type="scientific">Vaccinium darrowii</name>
    <dbReference type="NCBI Taxonomy" id="229202"/>
    <lineage>
        <taxon>Eukaryota</taxon>
        <taxon>Viridiplantae</taxon>
        <taxon>Streptophyta</taxon>
        <taxon>Embryophyta</taxon>
        <taxon>Tracheophyta</taxon>
        <taxon>Spermatophyta</taxon>
        <taxon>Magnoliopsida</taxon>
        <taxon>eudicotyledons</taxon>
        <taxon>Gunneridae</taxon>
        <taxon>Pentapetalae</taxon>
        <taxon>asterids</taxon>
        <taxon>Ericales</taxon>
        <taxon>Ericaceae</taxon>
        <taxon>Vaccinioideae</taxon>
        <taxon>Vaccinieae</taxon>
        <taxon>Vaccinium</taxon>
    </lineage>
</organism>
<evidence type="ECO:0000313" key="1">
    <source>
        <dbReference type="EMBL" id="KAH7841777.1"/>
    </source>
</evidence>
<keyword evidence="2" id="KW-1185">Reference proteome</keyword>
<protein>
    <submittedName>
        <fullName evidence="1">Uncharacterized protein</fullName>
    </submittedName>
</protein>
<gene>
    <name evidence="1" type="ORF">Vadar_034249</name>
</gene>
<proteinExistence type="predicted"/>
<accession>A0ACB7XM86</accession>
<reference evidence="1 2" key="1">
    <citation type="journal article" date="2021" name="Hortic Res">
        <title>High-quality reference genome and annotation aids understanding of berry development for evergreen blueberry (Vaccinium darrowii).</title>
        <authorList>
            <person name="Yu J."/>
            <person name="Hulse-Kemp A.M."/>
            <person name="Babiker E."/>
            <person name="Staton M."/>
        </authorList>
    </citation>
    <scope>NUCLEOTIDE SEQUENCE [LARGE SCALE GENOMIC DNA]</scope>
    <source>
        <strain evidence="2">cv. NJ 8807/NJ 8810</strain>
        <tissue evidence="1">Young leaf</tissue>
    </source>
</reference>
<dbReference type="EMBL" id="CM037160">
    <property type="protein sequence ID" value="KAH7841777.1"/>
    <property type="molecule type" value="Genomic_DNA"/>
</dbReference>
<evidence type="ECO:0000313" key="2">
    <source>
        <dbReference type="Proteomes" id="UP000828048"/>
    </source>
</evidence>
<dbReference type="Proteomes" id="UP000828048">
    <property type="component" value="Chromosome 10"/>
</dbReference>
<name>A0ACB7XM86_9ERIC</name>
<comment type="caution">
    <text evidence="1">The sequence shown here is derived from an EMBL/GenBank/DDBJ whole genome shotgun (WGS) entry which is preliminary data.</text>
</comment>
<sequence>METEKADVGVMPRPVPLLQVVVGEAEEKKTVNRFLLHVHGPNIHSLYAVEIPPEILLPLDDDDRLGRPIKKPDPEPLSPILEFPRKQYPRSLCCVQLDSKLYFLGGELKEREGLVGSIYPPDVHVFDPTKKLSLREAPKMSTGKFSPMAFVVERMIFVVSGLKHSKTGEKLDRFEVFDPDARGGSGEWIQLEDPPFSCRLTGHAVVRRKAFILTGDDELYSFDLDSYQWLKVARDISIYCKFQGEVELVEDTCYACSLMQVTSFSPIAGSSSSSSPRVKLFNHLAHVSPGVIRRDFPAVRAFPSASLTHMGKKRFCYE</sequence>